<dbReference type="Gene3D" id="3.20.20.70">
    <property type="entry name" value="Aldolase class I"/>
    <property type="match status" value="1"/>
</dbReference>
<accession>A0A5E4TIJ7</accession>
<sequence>MLPLPIPQTISLSITTDCSSRCPHCYLVETDQLGRHRLSKETVVALLDDGVENGTCLVIVSGGDPLLHPDIESILCSIRSRRMLPLLGISGNQLSADHLSLLVTLGIPCVQVSLDAANAPFHDRRRGEGHFDAVHENVRRLQERGILVNLALCLSMENRRELIPLLAHAHKHKFYNIKLSFYEQVGPVAGAEVISEVIRRALLEQAWSFAQAHGMGERITAPGYSLATAAALPQASRGRPPIVVMADGALRSGEDGPCFGHIKNTLPMSRQYTAWLRSEIEQLLRTLVRQRCDAHGVYEVRRVCGALPCNGLVFVESKNAVIVIRDDLPWPLDQFTVLHELGHLATSTLRENVLNSYDPRIETLANLWALDVLRPYIRSDEFAYYLRDAATSESALYARVSDRLACDFVPPTSRPKRHVSIQRHSD</sequence>
<keyword evidence="5" id="KW-0411">Iron-sulfur</keyword>
<protein>
    <submittedName>
        <fullName evidence="7">Antilisterial bacteriocin subtilosin biosynthesis protein AlbA</fullName>
        <ecNumber evidence="7">1.21.98.-</ecNumber>
    </submittedName>
</protein>
<proteinExistence type="predicted"/>
<evidence type="ECO:0000256" key="1">
    <source>
        <dbReference type="ARBA" id="ARBA00001966"/>
    </source>
</evidence>
<keyword evidence="7" id="KW-0560">Oxidoreductase</keyword>
<dbReference type="GO" id="GO:0051536">
    <property type="term" value="F:iron-sulfur cluster binding"/>
    <property type="evidence" value="ECO:0007669"/>
    <property type="project" value="UniProtKB-KW"/>
</dbReference>
<evidence type="ECO:0000256" key="4">
    <source>
        <dbReference type="ARBA" id="ARBA00023004"/>
    </source>
</evidence>
<dbReference type="EC" id="1.21.98.-" evidence="7"/>
<gene>
    <name evidence="7" type="primary">albA</name>
    <name evidence="7" type="ORF">PCO31111_01391</name>
</gene>
<dbReference type="InterPro" id="IPR050377">
    <property type="entry name" value="Radical_SAM_PqqE_MftC-like"/>
</dbReference>
<dbReference type="SFLD" id="SFLDS00029">
    <property type="entry name" value="Radical_SAM"/>
    <property type="match status" value="1"/>
</dbReference>
<dbReference type="Pfam" id="PF04055">
    <property type="entry name" value="Radical_SAM"/>
    <property type="match status" value="1"/>
</dbReference>
<dbReference type="InterPro" id="IPR013785">
    <property type="entry name" value="Aldolase_TIM"/>
</dbReference>
<dbReference type="AlphaFoldDB" id="A0A5E4TIJ7"/>
<evidence type="ECO:0000313" key="8">
    <source>
        <dbReference type="Proteomes" id="UP000383971"/>
    </source>
</evidence>
<comment type="cofactor">
    <cofactor evidence="1">
        <name>[4Fe-4S] cluster</name>
        <dbReference type="ChEBI" id="CHEBI:49883"/>
    </cofactor>
</comment>
<keyword evidence="4" id="KW-0408">Iron</keyword>
<evidence type="ECO:0000313" key="7">
    <source>
        <dbReference type="EMBL" id="VVD86308.1"/>
    </source>
</evidence>
<evidence type="ECO:0000259" key="6">
    <source>
        <dbReference type="PROSITE" id="PS51918"/>
    </source>
</evidence>
<dbReference type="RefSeq" id="WP_150584270.1">
    <property type="nucleotide sequence ID" value="NZ_CABPSE010000003.1"/>
</dbReference>
<keyword evidence="3" id="KW-0479">Metal-binding</keyword>
<reference evidence="7 8" key="1">
    <citation type="submission" date="2019-08" db="EMBL/GenBank/DDBJ databases">
        <authorList>
            <person name="Peeters C."/>
        </authorList>
    </citation>
    <scope>NUCLEOTIDE SEQUENCE [LARGE SCALE GENOMIC DNA]</scope>
    <source>
        <strain evidence="7 8">LMG 31111</strain>
    </source>
</reference>
<dbReference type="GO" id="GO:0006783">
    <property type="term" value="P:heme biosynthetic process"/>
    <property type="evidence" value="ECO:0007669"/>
    <property type="project" value="TreeGrafter"/>
</dbReference>
<keyword evidence="8" id="KW-1185">Reference proteome</keyword>
<dbReference type="Pfam" id="PF06114">
    <property type="entry name" value="Peptidase_M78"/>
    <property type="match status" value="1"/>
</dbReference>
<dbReference type="PROSITE" id="PS51918">
    <property type="entry name" value="RADICAL_SAM"/>
    <property type="match status" value="1"/>
</dbReference>
<dbReference type="CDD" id="cd01335">
    <property type="entry name" value="Radical_SAM"/>
    <property type="match status" value="1"/>
</dbReference>
<evidence type="ECO:0000256" key="2">
    <source>
        <dbReference type="ARBA" id="ARBA00022691"/>
    </source>
</evidence>
<dbReference type="PANTHER" id="PTHR11228:SF7">
    <property type="entry name" value="PQQA PEPTIDE CYCLASE"/>
    <property type="match status" value="1"/>
</dbReference>
<dbReference type="PANTHER" id="PTHR11228">
    <property type="entry name" value="RADICAL SAM DOMAIN PROTEIN"/>
    <property type="match status" value="1"/>
</dbReference>
<keyword evidence="2" id="KW-0949">S-adenosyl-L-methionine</keyword>
<organism evidence="7 8">
    <name type="scientific">Pandoraea communis</name>
    <dbReference type="NCBI Taxonomy" id="2508297"/>
    <lineage>
        <taxon>Bacteria</taxon>
        <taxon>Pseudomonadati</taxon>
        <taxon>Pseudomonadota</taxon>
        <taxon>Betaproteobacteria</taxon>
        <taxon>Burkholderiales</taxon>
        <taxon>Burkholderiaceae</taxon>
        <taxon>Pandoraea</taxon>
    </lineage>
</organism>
<dbReference type="SUPFAM" id="SSF102114">
    <property type="entry name" value="Radical SAM enzymes"/>
    <property type="match status" value="1"/>
</dbReference>
<dbReference type="InterPro" id="IPR010359">
    <property type="entry name" value="IrrE_HExxH"/>
</dbReference>
<dbReference type="Proteomes" id="UP000383971">
    <property type="component" value="Unassembled WGS sequence"/>
</dbReference>
<dbReference type="GO" id="GO:0046872">
    <property type="term" value="F:metal ion binding"/>
    <property type="evidence" value="ECO:0007669"/>
    <property type="project" value="UniProtKB-KW"/>
</dbReference>
<feature type="domain" description="Radical SAM core" evidence="6">
    <location>
        <begin position="4"/>
        <end position="222"/>
    </location>
</feature>
<dbReference type="EMBL" id="CABPSE010000003">
    <property type="protein sequence ID" value="VVD86308.1"/>
    <property type="molecule type" value="Genomic_DNA"/>
</dbReference>
<name>A0A5E4TIJ7_9BURK</name>
<dbReference type="GO" id="GO:0016491">
    <property type="term" value="F:oxidoreductase activity"/>
    <property type="evidence" value="ECO:0007669"/>
    <property type="project" value="UniProtKB-KW"/>
</dbReference>
<dbReference type="InterPro" id="IPR007197">
    <property type="entry name" value="rSAM"/>
</dbReference>
<dbReference type="InterPro" id="IPR058240">
    <property type="entry name" value="rSAM_sf"/>
</dbReference>
<dbReference type="SFLD" id="SFLDG01067">
    <property type="entry name" value="SPASM/twitch_domain_containing"/>
    <property type="match status" value="1"/>
</dbReference>
<evidence type="ECO:0000256" key="3">
    <source>
        <dbReference type="ARBA" id="ARBA00022723"/>
    </source>
</evidence>
<evidence type="ECO:0000256" key="5">
    <source>
        <dbReference type="ARBA" id="ARBA00023014"/>
    </source>
</evidence>